<protein>
    <submittedName>
        <fullName evidence="13">Cation efflux protein cytoplasmic domain-containing protein</fullName>
    </submittedName>
</protein>
<feature type="transmembrane region" description="Helical" evidence="9">
    <location>
        <begin position="308"/>
        <end position="325"/>
    </location>
</feature>
<dbReference type="SUPFAM" id="SSF160240">
    <property type="entry name" value="Cation efflux protein cytoplasmic domain-like"/>
    <property type="match status" value="1"/>
</dbReference>
<evidence type="ECO:0000259" key="11">
    <source>
        <dbReference type="Pfam" id="PF16916"/>
    </source>
</evidence>
<dbReference type="InterPro" id="IPR027469">
    <property type="entry name" value="Cation_efflux_TMD_sf"/>
</dbReference>
<keyword evidence="6" id="KW-0406">Ion transport</keyword>
<evidence type="ECO:0000256" key="5">
    <source>
        <dbReference type="ARBA" id="ARBA00022989"/>
    </source>
</evidence>
<proteinExistence type="inferred from homology"/>
<dbReference type="Proteomes" id="UP000887540">
    <property type="component" value="Unplaced"/>
</dbReference>
<evidence type="ECO:0000256" key="2">
    <source>
        <dbReference type="ARBA" id="ARBA00008873"/>
    </source>
</evidence>
<dbReference type="FunFam" id="1.20.1510.10:FF:000005">
    <property type="entry name" value="Putative Cation diffusion facilitator 1"/>
    <property type="match status" value="1"/>
</dbReference>
<dbReference type="InterPro" id="IPR002524">
    <property type="entry name" value="Cation_efflux"/>
</dbReference>
<evidence type="ECO:0000256" key="7">
    <source>
        <dbReference type="ARBA" id="ARBA00023136"/>
    </source>
</evidence>
<feature type="transmembrane region" description="Helical" evidence="9">
    <location>
        <begin position="331"/>
        <end position="348"/>
    </location>
</feature>
<keyword evidence="5 9" id="KW-1133">Transmembrane helix</keyword>
<feature type="transmembrane region" description="Helical" evidence="9">
    <location>
        <begin position="232"/>
        <end position="251"/>
    </location>
</feature>
<evidence type="ECO:0000256" key="6">
    <source>
        <dbReference type="ARBA" id="ARBA00023065"/>
    </source>
</evidence>
<dbReference type="InterPro" id="IPR050291">
    <property type="entry name" value="CDF_Transporter"/>
</dbReference>
<keyword evidence="4 9" id="KW-0812">Transmembrane</keyword>
<evidence type="ECO:0000256" key="4">
    <source>
        <dbReference type="ARBA" id="ARBA00022692"/>
    </source>
</evidence>
<evidence type="ECO:0000256" key="1">
    <source>
        <dbReference type="ARBA" id="ARBA00004127"/>
    </source>
</evidence>
<dbReference type="SUPFAM" id="SSF161111">
    <property type="entry name" value="Cation efflux protein transmembrane domain-like"/>
    <property type="match status" value="1"/>
</dbReference>
<dbReference type="Gene3D" id="1.20.1510.10">
    <property type="entry name" value="Cation efflux protein transmembrane domain"/>
    <property type="match status" value="1"/>
</dbReference>
<reference evidence="13" key="1">
    <citation type="submission" date="2022-11" db="UniProtKB">
        <authorList>
            <consortium name="WormBaseParasite"/>
        </authorList>
    </citation>
    <scope>IDENTIFICATION</scope>
</reference>
<evidence type="ECO:0000256" key="3">
    <source>
        <dbReference type="ARBA" id="ARBA00022448"/>
    </source>
</evidence>
<dbReference type="InterPro" id="IPR058533">
    <property type="entry name" value="Cation_efflux_TM"/>
</dbReference>
<keyword evidence="12" id="KW-1185">Reference proteome</keyword>
<dbReference type="AlphaFoldDB" id="A0A914DG22"/>
<feature type="transmembrane region" description="Helical" evidence="9">
    <location>
        <begin position="164"/>
        <end position="185"/>
    </location>
</feature>
<dbReference type="InterPro" id="IPR027470">
    <property type="entry name" value="Cation_efflux_CTD"/>
</dbReference>
<feature type="transmembrane region" description="Helical" evidence="9">
    <location>
        <begin position="271"/>
        <end position="288"/>
    </location>
</feature>
<dbReference type="PANTHER" id="PTHR43840:SF13">
    <property type="entry name" value="CATION EFFLUX PROTEIN CYTOPLASMIC DOMAIN-CONTAINING PROTEIN"/>
    <property type="match status" value="1"/>
</dbReference>
<dbReference type="GO" id="GO:0016020">
    <property type="term" value="C:membrane"/>
    <property type="evidence" value="ECO:0007669"/>
    <property type="project" value="InterPro"/>
</dbReference>
<dbReference type="NCBIfam" id="TIGR01297">
    <property type="entry name" value="CDF"/>
    <property type="match status" value="1"/>
</dbReference>
<evidence type="ECO:0000313" key="12">
    <source>
        <dbReference type="Proteomes" id="UP000887540"/>
    </source>
</evidence>
<dbReference type="PANTHER" id="PTHR43840">
    <property type="entry name" value="MITOCHONDRIAL METAL TRANSPORTER 1-RELATED"/>
    <property type="match status" value="1"/>
</dbReference>
<evidence type="ECO:0000259" key="10">
    <source>
        <dbReference type="Pfam" id="PF01545"/>
    </source>
</evidence>
<dbReference type="FunFam" id="3.30.70.1350:FF:000001">
    <property type="entry name" value="Metal tolerance protein 11"/>
    <property type="match status" value="1"/>
</dbReference>
<feature type="domain" description="Cation efflux protein transmembrane" evidence="10">
    <location>
        <begin position="166"/>
        <end position="355"/>
    </location>
</feature>
<keyword evidence="3" id="KW-0813">Transport</keyword>
<dbReference type="InterPro" id="IPR036837">
    <property type="entry name" value="Cation_efflux_CTD_sf"/>
</dbReference>
<dbReference type="Pfam" id="PF01545">
    <property type="entry name" value="Cation_efflux"/>
    <property type="match status" value="1"/>
</dbReference>
<evidence type="ECO:0000256" key="9">
    <source>
        <dbReference type="SAM" id="Phobius"/>
    </source>
</evidence>
<comment type="similarity">
    <text evidence="2">Belongs to the cation diffusion facilitator (CDF) transporter (TC 2.A.4) family. SLC30A subfamily.</text>
</comment>
<feature type="compositionally biased region" description="Basic and acidic residues" evidence="8">
    <location>
        <begin position="78"/>
        <end position="89"/>
    </location>
</feature>
<dbReference type="WBParaSite" id="ACRNAN_scaffold2624.g16820.t1">
    <property type="protein sequence ID" value="ACRNAN_scaffold2624.g16820.t1"/>
    <property type="gene ID" value="ACRNAN_scaffold2624.g16820"/>
</dbReference>
<feature type="region of interest" description="Disordered" evidence="8">
    <location>
        <begin position="1"/>
        <end position="33"/>
    </location>
</feature>
<dbReference type="GO" id="GO:0008324">
    <property type="term" value="F:monoatomic cation transmembrane transporter activity"/>
    <property type="evidence" value="ECO:0007669"/>
    <property type="project" value="InterPro"/>
</dbReference>
<dbReference type="Pfam" id="PF16916">
    <property type="entry name" value="ZT_dimer"/>
    <property type="match status" value="1"/>
</dbReference>
<feature type="compositionally biased region" description="Basic residues" evidence="8">
    <location>
        <begin position="90"/>
        <end position="102"/>
    </location>
</feature>
<sequence length="450" mass="51186">MGKKNKKRNEKLVNSSQNYNKNDHMANNKEPSLINGNDLYLPDPKPCNDNHLPLIGKCSNQKVKEYYERQNNLLESYKADSEKVQNSESKKRKSLKSKNNIKRRNSKVIEKVDEVKIHKQLDSYRDACQNIYFKSPEYILSTPGSRKSEEAKEIDETGSAARKLAFITLLVNITLTLAKCVASYLSGSLSIISSLVDSLVDITSGVVIWLTSRAIKNRDPYTYPRGRTRLEPLALIIVSVIMSVASIQMIVQSLESIISETVDPTIELPTLLIMISTILTKMALVVVCKRFQDDPSIQVLAQDHRNDCISNFVALLCAYGAQHLWIYLDPIGAILVSIYIACTWFLTGKEHLAMLSGKSADPDFINRIIKMCLEHDDRIDFLDTVYVYHYGTKFLVEVHIVLDQEMKLKDSHDIAESLQTNIESLPEVERAFVHCDYEYEHLPEDEHKVV</sequence>
<dbReference type="GO" id="GO:0012505">
    <property type="term" value="C:endomembrane system"/>
    <property type="evidence" value="ECO:0007669"/>
    <property type="project" value="UniProtKB-SubCell"/>
</dbReference>
<dbReference type="Gene3D" id="3.30.70.1350">
    <property type="entry name" value="Cation efflux protein, cytoplasmic domain"/>
    <property type="match status" value="1"/>
</dbReference>
<accession>A0A914DG22</accession>
<feature type="domain" description="Cation efflux protein cytoplasmic" evidence="11">
    <location>
        <begin position="361"/>
        <end position="436"/>
    </location>
</feature>
<organism evidence="12 13">
    <name type="scientific">Acrobeloides nanus</name>
    <dbReference type="NCBI Taxonomy" id="290746"/>
    <lineage>
        <taxon>Eukaryota</taxon>
        <taxon>Metazoa</taxon>
        <taxon>Ecdysozoa</taxon>
        <taxon>Nematoda</taxon>
        <taxon>Chromadorea</taxon>
        <taxon>Rhabditida</taxon>
        <taxon>Tylenchina</taxon>
        <taxon>Cephalobomorpha</taxon>
        <taxon>Cephaloboidea</taxon>
        <taxon>Cephalobidae</taxon>
        <taxon>Acrobeloides</taxon>
    </lineage>
</organism>
<comment type="subcellular location">
    <subcellularLocation>
        <location evidence="1">Endomembrane system</location>
        <topology evidence="1">Multi-pass membrane protein</topology>
    </subcellularLocation>
</comment>
<name>A0A914DG22_9BILA</name>
<feature type="region of interest" description="Disordered" evidence="8">
    <location>
        <begin position="78"/>
        <end position="102"/>
    </location>
</feature>
<feature type="transmembrane region" description="Helical" evidence="9">
    <location>
        <begin position="191"/>
        <end position="211"/>
    </location>
</feature>
<evidence type="ECO:0000256" key="8">
    <source>
        <dbReference type="SAM" id="MobiDB-lite"/>
    </source>
</evidence>
<evidence type="ECO:0000313" key="13">
    <source>
        <dbReference type="WBParaSite" id="ACRNAN_scaffold2624.g16820.t1"/>
    </source>
</evidence>
<keyword evidence="7 9" id="KW-0472">Membrane</keyword>